<name>N0DYG5_9MICO</name>
<dbReference type="EMBL" id="CAIZ01000083">
    <property type="protein sequence ID" value="CCH69498.1"/>
    <property type="molecule type" value="Genomic_DNA"/>
</dbReference>
<proteinExistence type="predicted"/>
<organism evidence="1 2">
    <name type="scientific">Phycicoccus elongatus Lp2</name>
    <dbReference type="NCBI Taxonomy" id="1193181"/>
    <lineage>
        <taxon>Bacteria</taxon>
        <taxon>Bacillati</taxon>
        <taxon>Actinomycetota</taxon>
        <taxon>Actinomycetes</taxon>
        <taxon>Micrococcales</taxon>
        <taxon>Intrasporangiaceae</taxon>
        <taxon>Phycicoccus</taxon>
    </lineage>
</organism>
<dbReference type="AlphaFoldDB" id="N0DYG5"/>
<dbReference type="STRING" id="1193181.BN10_1730015"/>
<evidence type="ECO:0000313" key="2">
    <source>
        <dbReference type="Proteomes" id="UP000013167"/>
    </source>
</evidence>
<keyword evidence="2" id="KW-1185">Reference proteome</keyword>
<dbReference type="Proteomes" id="UP000013167">
    <property type="component" value="Unassembled WGS sequence"/>
</dbReference>
<accession>N0DYG5</accession>
<reference evidence="1 2" key="1">
    <citation type="journal article" date="2013" name="ISME J.">
        <title>A metabolic model for members of the genus Tetrasphaera involved in enhanced biological phosphorus removal.</title>
        <authorList>
            <person name="Kristiansen R."/>
            <person name="Nguyen H.T.T."/>
            <person name="Saunders A.M."/>
            <person name="Nielsen J.L."/>
            <person name="Wimmer R."/>
            <person name="Le V.Q."/>
            <person name="McIlroy S.J."/>
            <person name="Petrovski S."/>
            <person name="Seviour R.J."/>
            <person name="Calteau A."/>
            <person name="Nielsen K.L."/>
            <person name="Nielsen P.H."/>
        </authorList>
    </citation>
    <scope>NUCLEOTIDE SEQUENCE [LARGE SCALE GENOMIC DNA]</scope>
    <source>
        <strain evidence="1 2">Lp2</strain>
    </source>
</reference>
<protein>
    <submittedName>
        <fullName evidence="1">Uncharacterized protein</fullName>
    </submittedName>
</protein>
<gene>
    <name evidence="1" type="ORF">BN10_1730015</name>
</gene>
<evidence type="ECO:0000313" key="1">
    <source>
        <dbReference type="EMBL" id="CCH69498.1"/>
    </source>
</evidence>
<comment type="caution">
    <text evidence="1">The sequence shown here is derived from an EMBL/GenBank/DDBJ whole genome shotgun (WGS) entry which is preliminary data.</text>
</comment>
<sequence length="57" mass="5585">MSGNGSGGSAALPSPRALATYSTFAPYSTRGETVFHAPVSGIEAGHIIGLPAGLAGR</sequence>
<dbReference type="HOGENOM" id="CLU_2995149_0_0_11"/>